<sequence length="200" mass="22756">DKSWLGDECPLCHICGHQYILWNGCPKSYSLPPNPYYDSSVICDVGRGDEAENEKQEAHNVNSLMECTDMLDKVNSKNTEQLFECTKEHKKLMKLLDELDTIQFEITILAKLEEIEAQQGVKIEAQQGVSYEEAEIVSQSWLQEQTQLLKFQKSICDGVTYMATQLIEGRVELTQEIDQVGSYILDLEADLNKKVEVSEA</sequence>
<gene>
    <name evidence="1" type="ORF">H5410_051792</name>
</gene>
<reference evidence="1 2" key="1">
    <citation type="submission" date="2020-09" db="EMBL/GenBank/DDBJ databases">
        <title>De no assembly of potato wild relative species, Solanum commersonii.</title>
        <authorList>
            <person name="Cho K."/>
        </authorList>
    </citation>
    <scope>NUCLEOTIDE SEQUENCE [LARGE SCALE GENOMIC DNA]</scope>
    <source>
        <strain evidence="1">LZ3.2</strain>
        <tissue evidence="1">Leaf</tissue>
    </source>
</reference>
<name>A0A9J5X139_SOLCO</name>
<accession>A0A9J5X139</accession>
<protein>
    <submittedName>
        <fullName evidence="1">Uncharacterized protein</fullName>
    </submittedName>
</protein>
<organism evidence="1 2">
    <name type="scientific">Solanum commersonii</name>
    <name type="common">Commerson's wild potato</name>
    <name type="synonym">Commerson's nightshade</name>
    <dbReference type="NCBI Taxonomy" id="4109"/>
    <lineage>
        <taxon>Eukaryota</taxon>
        <taxon>Viridiplantae</taxon>
        <taxon>Streptophyta</taxon>
        <taxon>Embryophyta</taxon>
        <taxon>Tracheophyta</taxon>
        <taxon>Spermatophyta</taxon>
        <taxon>Magnoliopsida</taxon>
        <taxon>eudicotyledons</taxon>
        <taxon>Gunneridae</taxon>
        <taxon>Pentapetalae</taxon>
        <taxon>asterids</taxon>
        <taxon>lamiids</taxon>
        <taxon>Solanales</taxon>
        <taxon>Solanaceae</taxon>
        <taxon>Solanoideae</taxon>
        <taxon>Solaneae</taxon>
        <taxon>Solanum</taxon>
    </lineage>
</organism>
<comment type="caution">
    <text evidence="1">The sequence shown here is derived from an EMBL/GenBank/DDBJ whole genome shotgun (WGS) entry which is preliminary data.</text>
</comment>
<evidence type="ECO:0000313" key="2">
    <source>
        <dbReference type="Proteomes" id="UP000824120"/>
    </source>
</evidence>
<dbReference type="Proteomes" id="UP000824120">
    <property type="component" value="Chromosome 10"/>
</dbReference>
<proteinExistence type="predicted"/>
<dbReference type="EMBL" id="JACXVP010000010">
    <property type="protein sequence ID" value="KAG5581165.1"/>
    <property type="molecule type" value="Genomic_DNA"/>
</dbReference>
<feature type="non-terminal residue" evidence="1">
    <location>
        <position position="200"/>
    </location>
</feature>
<keyword evidence="2" id="KW-1185">Reference proteome</keyword>
<dbReference type="AlphaFoldDB" id="A0A9J5X139"/>
<evidence type="ECO:0000313" key="1">
    <source>
        <dbReference type="EMBL" id="KAG5581165.1"/>
    </source>
</evidence>